<reference evidence="20" key="1">
    <citation type="journal article" date="2013" name="Mol. Biol. Evol.">
        <title>Efficient Sequencing of Anuran mtDNAs and a Mitogenomic Exploration of the Phylogeny and Evolution of Frogs.</title>
        <authorList>
            <person name="Zhang P."/>
            <person name="Liang D."/>
            <person name="Mao R.L."/>
            <person name="Hillis D.M."/>
            <person name="Wake D.B."/>
            <person name="Cannatella D.C."/>
        </authorList>
    </citation>
    <scope>NUCLEOTIDE SEQUENCE</scope>
</reference>
<keyword evidence="11 17" id="KW-1133">Transmembrane helix</keyword>
<feature type="transmembrane region" description="Helical" evidence="17">
    <location>
        <begin position="276"/>
        <end position="301"/>
    </location>
</feature>
<comment type="subcellular location">
    <subcellularLocation>
        <location evidence="1 17">Mitochondrion inner membrane</location>
        <topology evidence="1 17">Multi-pass membrane protein</topology>
    </subcellularLocation>
</comment>
<dbReference type="GO" id="GO:0005743">
    <property type="term" value="C:mitochondrial inner membrane"/>
    <property type="evidence" value="ECO:0007669"/>
    <property type="project" value="UniProtKB-SubCell"/>
</dbReference>
<evidence type="ECO:0000256" key="17">
    <source>
        <dbReference type="RuleBase" id="RU003403"/>
    </source>
</evidence>
<evidence type="ECO:0000256" key="1">
    <source>
        <dbReference type="ARBA" id="ARBA00004448"/>
    </source>
</evidence>
<comment type="catalytic activity">
    <reaction evidence="16 17">
        <text>a ubiquinone + NADH + 5 H(+)(in) = a ubiquinol + NAD(+) + 4 H(+)(out)</text>
        <dbReference type="Rhea" id="RHEA:29091"/>
        <dbReference type="Rhea" id="RHEA-COMP:9565"/>
        <dbReference type="Rhea" id="RHEA-COMP:9566"/>
        <dbReference type="ChEBI" id="CHEBI:15378"/>
        <dbReference type="ChEBI" id="CHEBI:16389"/>
        <dbReference type="ChEBI" id="CHEBI:17976"/>
        <dbReference type="ChEBI" id="CHEBI:57540"/>
        <dbReference type="ChEBI" id="CHEBI:57945"/>
        <dbReference type="EC" id="7.1.1.2"/>
    </reaction>
</comment>
<keyword evidence="15 17" id="KW-0472">Membrane</keyword>
<feature type="transmembrane region" description="Helical" evidence="17">
    <location>
        <begin position="322"/>
        <end position="344"/>
    </location>
</feature>
<dbReference type="InterPro" id="IPR003917">
    <property type="entry name" value="NADH_UbQ_OxRdtase_chain2"/>
</dbReference>
<evidence type="ECO:0000259" key="19">
    <source>
        <dbReference type="Pfam" id="PF06444"/>
    </source>
</evidence>
<evidence type="ECO:0000256" key="7">
    <source>
        <dbReference type="ARBA" id="ARBA00022692"/>
    </source>
</evidence>
<keyword evidence="13 17" id="KW-0830">Ubiquinone</keyword>
<evidence type="ECO:0000256" key="12">
    <source>
        <dbReference type="ARBA" id="ARBA00023027"/>
    </source>
</evidence>
<evidence type="ECO:0000256" key="10">
    <source>
        <dbReference type="ARBA" id="ARBA00022982"/>
    </source>
</evidence>
<dbReference type="PRINTS" id="PR01436">
    <property type="entry name" value="NADHDHGNASE2"/>
</dbReference>
<dbReference type="GO" id="GO:0006120">
    <property type="term" value="P:mitochondrial electron transport, NADH to ubiquinone"/>
    <property type="evidence" value="ECO:0007669"/>
    <property type="project" value="InterPro"/>
</dbReference>
<keyword evidence="6 17" id="KW-0679">Respiratory chain</keyword>
<feature type="transmembrane region" description="Helical" evidence="17">
    <location>
        <begin position="202"/>
        <end position="221"/>
    </location>
</feature>
<comment type="function">
    <text evidence="17">Core subunit of the mitochondrial membrane respiratory chain NADH dehydrogenase (Complex I) which catalyzes electron transfer from NADH through the respiratory chain, using ubiquinone as an electron acceptor. Essential for the catalytic activity and assembly of complex I.</text>
</comment>
<feature type="transmembrane region" description="Helical" evidence="17">
    <location>
        <begin position="148"/>
        <end position="165"/>
    </location>
</feature>
<evidence type="ECO:0000256" key="2">
    <source>
        <dbReference type="ARBA" id="ARBA00007012"/>
    </source>
</evidence>
<feature type="transmembrane region" description="Helical" evidence="17">
    <location>
        <begin position="57"/>
        <end position="80"/>
    </location>
</feature>
<keyword evidence="10 17" id="KW-0249">Electron transport</keyword>
<evidence type="ECO:0000256" key="4">
    <source>
        <dbReference type="ARBA" id="ARBA00021008"/>
    </source>
</evidence>
<evidence type="ECO:0000256" key="15">
    <source>
        <dbReference type="ARBA" id="ARBA00023136"/>
    </source>
</evidence>
<evidence type="ECO:0000256" key="9">
    <source>
        <dbReference type="ARBA" id="ARBA00022967"/>
    </source>
</evidence>
<dbReference type="InterPro" id="IPR050175">
    <property type="entry name" value="Complex_I_Subunit_2"/>
</dbReference>
<evidence type="ECO:0000256" key="5">
    <source>
        <dbReference type="ARBA" id="ARBA00022448"/>
    </source>
</evidence>
<dbReference type="GO" id="GO:0008137">
    <property type="term" value="F:NADH dehydrogenase (ubiquinone) activity"/>
    <property type="evidence" value="ECO:0007669"/>
    <property type="project" value="UniProtKB-EC"/>
</dbReference>
<evidence type="ECO:0000256" key="16">
    <source>
        <dbReference type="ARBA" id="ARBA00049551"/>
    </source>
</evidence>
<geneLocation type="mitochondrion" evidence="20"/>
<dbReference type="InterPro" id="IPR010933">
    <property type="entry name" value="NADH_DH_su2_C"/>
</dbReference>
<keyword evidence="9 17" id="KW-1278">Translocase</keyword>
<comment type="similarity">
    <text evidence="2 17">Belongs to the complex I subunit 2 family.</text>
</comment>
<dbReference type="InterPro" id="IPR001750">
    <property type="entry name" value="ND/Mrp_TM"/>
</dbReference>
<keyword evidence="14 17" id="KW-0496">Mitochondrion</keyword>
<evidence type="ECO:0000256" key="8">
    <source>
        <dbReference type="ARBA" id="ARBA00022792"/>
    </source>
</evidence>
<dbReference type="PANTHER" id="PTHR46552:SF1">
    <property type="entry name" value="NADH-UBIQUINONE OXIDOREDUCTASE CHAIN 2"/>
    <property type="match status" value="1"/>
</dbReference>
<dbReference type="Pfam" id="PF06444">
    <property type="entry name" value="NADH_dehy_S2_C"/>
    <property type="match status" value="1"/>
</dbReference>
<gene>
    <name evidence="20" type="primary">ND2</name>
</gene>
<dbReference type="EMBL" id="JX564855">
    <property type="protein sequence ID" value="AGN71051.1"/>
    <property type="molecule type" value="Genomic_DNA"/>
</dbReference>
<keyword evidence="5" id="KW-0813">Transport</keyword>
<organism evidence="20">
    <name type="scientific">Callulina kreffti</name>
    <name type="common">Krefft's secret frog</name>
    <dbReference type="NCBI Taxonomy" id="248777"/>
    <lineage>
        <taxon>Eukaryota</taxon>
        <taxon>Metazoa</taxon>
        <taxon>Chordata</taxon>
        <taxon>Craniata</taxon>
        <taxon>Vertebrata</taxon>
        <taxon>Euteleostomi</taxon>
        <taxon>Amphibia</taxon>
        <taxon>Batrachia</taxon>
        <taxon>Anura</taxon>
        <taxon>Neobatrachia</taxon>
        <taxon>Microhyloidea</taxon>
        <taxon>Brevicipitidae</taxon>
        <taxon>Callulina</taxon>
    </lineage>
</organism>
<evidence type="ECO:0000256" key="6">
    <source>
        <dbReference type="ARBA" id="ARBA00022660"/>
    </source>
</evidence>
<evidence type="ECO:0000256" key="3">
    <source>
        <dbReference type="ARBA" id="ARBA00012944"/>
    </source>
</evidence>
<evidence type="ECO:0000259" key="18">
    <source>
        <dbReference type="Pfam" id="PF00361"/>
    </source>
</evidence>
<evidence type="ECO:0000256" key="14">
    <source>
        <dbReference type="ARBA" id="ARBA00023128"/>
    </source>
</evidence>
<protein>
    <recommendedName>
        <fullName evidence="4 17">NADH-ubiquinone oxidoreductase chain 2</fullName>
        <ecNumber evidence="3 17">7.1.1.2</ecNumber>
    </recommendedName>
</protein>
<feature type="transmembrane region" description="Helical" evidence="17">
    <location>
        <begin position="121"/>
        <end position="142"/>
    </location>
</feature>
<keyword evidence="7 17" id="KW-0812">Transmembrane</keyword>
<evidence type="ECO:0000256" key="13">
    <source>
        <dbReference type="ARBA" id="ARBA00023075"/>
    </source>
</evidence>
<sequence>MNPLALSTFITSLAAGTTITLSAHHWFLAWIGLEINTLAVIPLMTKTPHPRTIEATTKYFLIQATASALILFSSTINAWHTGQWEMNQLLPATSIPITIALAMKLGLAPLHFWMPEVIQGLPLLTGLILSSWQKIAPMFLLIQISQLINIHLITALGLASILISGWSSINQTQLRKLLAFSSIGHLGWMVIIMKFSPNLASLNFIIYITLTMTMFLSLFYLSSTKISQLATSWLKSPTTTALTMLSLLSLGGLPPLTGFMPKLLISLELCKQNAQLLVLMMLLASILALFFYLRLTFYTTLTLPPNTSPSKILWRRSSKPQMIFALLNSLTLLLLPLTPTIILLI</sequence>
<proteinExistence type="inferred from homology"/>
<accession>S4V126</accession>
<dbReference type="Pfam" id="PF00361">
    <property type="entry name" value="Proton_antipo_M"/>
    <property type="match status" value="1"/>
</dbReference>
<feature type="domain" description="NADH dehydrogenase subunit 2 C-terminal" evidence="19">
    <location>
        <begin position="289"/>
        <end position="342"/>
    </location>
</feature>
<keyword evidence="12 17" id="KW-0520">NAD</keyword>
<evidence type="ECO:0000256" key="11">
    <source>
        <dbReference type="ARBA" id="ARBA00022989"/>
    </source>
</evidence>
<name>S4V126_9NEOB</name>
<dbReference type="EC" id="7.1.1.2" evidence="3 17"/>
<evidence type="ECO:0000313" key="20">
    <source>
        <dbReference type="EMBL" id="AGN71051.1"/>
    </source>
</evidence>
<dbReference type="PANTHER" id="PTHR46552">
    <property type="entry name" value="NADH-UBIQUINONE OXIDOREDUCTASE CHAIN 2"/>
    <property type="match status" value="1"/>
</dbReference>
<feature type="transmembrane region" description="Helical" evidence="17">
    <location>
        <begin position="92"/>
        <end position="114"/>
    </location>
</feature>
<keyword evidence="8 17" id="KW-0999">Mitochondrion inner membrane</keyword>
<feature type="transmembrane region" description="Helical" evidence="17">
    <location>
        <begin position="233"/>
        <end position="256"/>
    </location>
</feature>
<feature type="domain" description="NADH:quinone oxidoreductase/Mrp antiporter transmembrane" evidence="18">
    <location>
        <begin position="23"/>
        <end position="287"/>
    </location>
</feature>
<dbReference type="AlphaFoldDB" id="S4V126"/>